<dbReference type="EMBL" id="LT629688">
    <property type="protein sequence ID" value="SDD97115.1"/>
    <property type="molecule type" value="Genomic_DNA"/>
</dbReference>
<dbReference type="PRINTS" id="PR00032">
    <property type="entry name" value="HTHARAC"/>
</dbReference>
<dbReference type="SUPFAM" id="SSF46689">
    <property type="entry name" value="Homeodomain-like"/>
    <property type="match status" value="2"/>
</dbReference>
<dbReference type="GO" id="GO:0043565">
    <property type="term" value="F:sequence-specific DNA binding"/>
    <property type="evidence" value="ECO:0007669"/>
    <property type="project" value="InterPro"/>
</dbReference>
<reference evidence="6 7" key="1">
    <citation type="submission" date="2016-10" db="EMBL/GenBank/DDBJ databases">
        <authorList>
            <person name="de Groot N.N."/>
        </authorList>
    </citation>
    <scope>NUCLEOTIDE SEQUENCE [LARGE SCALE GENOMIC DNA]</scope>
    <source>
        <strain evidence="6 7">MON 2.2</strain>
    </source>
</reference>
<keyword evidence="1" id="KW-0805">Transcription regulation</keyword>
<dbReference type="InterPro" id="IPR009057">
    <property type="entry name" value="Homeodomain-like_sf"/>
</dbReference>
<evidence type="ECO:0000256" key="2">
    <source>
        <dbReference type="ARBA" id="ARBA00023125"/>
    </source>
</evidence>
<sequence length="275" mass="30769">MRRPLTTTPQVDRLSAGLLVESAGYRVVRPRGTTDWLLIHTRAGRGLLRLPGGVEVTADPSTATLISPGTPHDYGVDEELRHWDIAFSHFHPRPEWSVLLDWPQVAPGIGQVVLDEEVQQRTTPSWSAAALWCRSDRPRADLFAMNALELVLLLCDTQNPRAAPIDSRILRSLEHLDQNLARPLSVAEMAAAVHLSPSRFAHLFTAQVGTSPSRYLEGQRIARSRLLLEHTRRPVADVAREVGFSDPPYFSTRFRQLVGTTPLRYRREHAPPPPS</sequence>
<dbReference type="Gene3D" id="2.60.120.280">
    <property type="entry name" value="Regulatory protein AraC"/>
    <property type="match status" value="1"/>
</dbReference>
<dbReference type="AlphaFoldDB" id="A0A1G6Z5H1"/>
<dbReference type="Pfam" id="PF02311">
    <property type="entry name" value="AraC_binding"/>
    <property type="match status" value="1"/>
</dbReference>
<dbReference type="InterPro" id="IPR018062">
    <property type="entry name" value="HTH_AraC-typ_CS"/>
</dbReference>
<dbReference type="GO" id="GO:0003700">
    <property type="term" value="F:DNA-binding transcription factor activity"/>
    <property type="evidence" value="ECO:0007669"/>
    <property type="project" value="InterPro"/>
</dbReference>
<dbReference type="InterPro" id="IPR037923">
    <property type="entry name" value="HTH-like"/>
</dbReference>
<dbReference type="Gene3D" id="1.10.10.60">
    <property type="entry name" value="Homeodomain-like"/>
    <property type="match status" value="2"/>
</dbReference>
<dbReference type="SMART" id="SM00342">
    <property type="entry name" value="HTH_ARAC"/>
    <property type="match status" value="1"/>
</dbReference>
<dbReference type="PROSITE" id="PS00041">
    <property type="entry name" value="HTH_ARAC_FAMILY_1"/>
    <property type="match status" value="1"/>
</dbReference>
<dbReference type="InterPro" id="IPR003313">
    <property type="entry name" value="AraC-bd"/>
</dbReference>
<dbReference type="SUPFAM" id="SSF51215">
    <property type="entry name" value="Regulatory protein AraC"/>
    <property type="match status" value="1"/>
</dbReference>
<evidence type="ECO:0000256" key="3">
    <source>
        <dbReference type="ARBA" id="ARBA00023159"/>
    </source>
</evidence>
<dbReference type="RefSeq" id="WP_231946258.1">
    <property type="nucleotide sequence ID" value="NZ_LT629688.1"/>
</dbReference>
<evidence type="ECO:0000256" key="1">
    <source>
        <dbReference type="ARBA" id="ARBA00023015"/>
    </source>
</evidence>
<keyword evidence="4" id="KW-0804">Transcription</keyword>
<dbReference type="InterPro" id="IPR018060">
    <property type="entry name" value="HTH_AraC"/>
</dbReference>
<dbReference type="PROSITE" id="PS01124">
    <property type="entry name" value="HTH_ARAC_FAMILY_2"/>
    <property type="match status" value="1"/>
</dbReference>
<dbReference type="Proteomes" id="UP000198546">
    <property type="component" value="Chromosome i"/>
</dbReference>
<evidence type="ECO:0000259" key="5">
    <source>
        <dbReference type="PROSITE" id="PS01124"/>
    </source>
</evidence>
<gene>
    <name evidence="6" type="ORF">SAMN04489747_2176</name>
</gene>
<dbReference type="InterPro" id="IPR020449">
    <property type="entry name" value="Tscrpt_reg_AraC-type_HTH"/>
</dbReference>
<feature type="domain" description="HTH araC/xylS-type" evidence="5">
    <location>
        <begin position="170"/>
        <end position="268"/>
    </location>
</feature>
<keyword evidence="2" id="KW-0238">DNA-binding</keyword>
<organism evidence="6 7">
    <name type="scientific">Auraticoccus monumenti</name>
    <dbReference type="NCBI Taxonomy" id="675864"/>
    <lineage>
        <taxon>Bacteria</taxon>
        <taxon>Bacillati</taxon>
        <taxon>Actinomycetota</taxon>
        <taxon>Actinomycetes</taxon>
        <taxon>Propionibacteriales</taxon>
        <taxon>Propionibacteriaceae</taxon>
        <taxon>Auraticoccus</taxon>
    </lineage>
</organism>
<name>A0A1G6Z5H1_9ACTN</name>
<dbReference type="STRING" id="675864.SAMN04489747_2176"/>
<accession>A0A1G6Z5H1</accession>
<keyword evidence="7" id="KW-1185">Reference proteome</keyword>
<evidence type="ECO:0000313" key="7">
    <source>
        <dbReference type="Proteomes" id="UP000198546"/>
    </source>
</evidence>
<proteinExistence type="predicted"/>
<evidence type="ECO:0000256" key="4">
    <source>
        <dbReference type="ARBA" id="ARBA00023163"/>
    </source>
</evidence>
<dbReference type="Pfam" id="PF12833">
    <property type="entry name" value="HTH_18"/>
    <property type="match status" value="1"/>
</dbReference>
<keyword evidence="3" id="KW-0010">Activator</keyword>
<dbReference type="PANTHER" id="PTHR46796">
    <property type="entry name" value="HTH-TYPE TRANSCRIPTIONAL ACTIVATOR RHAS-RELATED"/>
    <property type="match status" value="1"/>
</dbReference>
<dbReference type="InterPro" id="IPR050204">
    <property type="entry name" value="AraC_XylS_family_regulators"/>
</dbReference>
<evidence type="ECO:0000313" key="6">
    <source>
        <dbReference type="EMBL" id="SDD97115.1"/>
    </source>
</evidence>
<protein>
    <submittedName>
        <fullName evidence="6">AraC family transcriptional regulator, arabinose operon regulatory protein</fullName>
    </submittedName>
</protein>